<evidence type="ECO:0000313" key="8">
    <source>
        <dbReference type="EMBL" id="PWN27954.1"/>
    </source>
</evidence>
<feature type="compositionally biased region" description="Polar residues" evidence="6">
    <location>
        <begin position="380"/>
        <end position="389"/>
    </location>
</feature>
<dbReference type="InterPro" id="IPR020568">
    <property type="entry name" value="Ribosomal_Su5_D2-typ_SF"/>
</dbReference>
<accession>A0A316USI5</accession>
<protein>
    <submittedName>
        <fullName evidence="8">DNA mismatch repair protein MutL</fullName>
    </submittedName>
</protein>
<evidence type="ECO:0000256" key="3">
    <source>
        <dbReference type="ARBA" id="ARBA00022763"/>
    </source>
</evidence>
<dbReference type="Proteomes" id="UP000245884">
    <property type="component" value="Unassembled WGS sequence"/>
</dbReference>
<evidence type="ECO:0000313" key="9">
    <source>
        <dbReference type="Proteomes" id="UP000245884"/>
    </source>
</evidence>
<reference evidence="8 9" key="1">
    <citation type="journal article" date="2018" name="Mol. Biol. Evol.">
        <title>Broad Genomic Sampling Reveals a Smut Pathogenic Ancestry of the Fungal Clade Ustilaginomycotina.</title>
        <authorList>
            <person name="Kijpornyongpan T."/>
            <person name="Mondo S.J."/>
            <person name="Barry K."/>
            <person name="Sandor L."/>
            <person name="Lee J."/>
            <person name="Lipzen A."/>
            <person name="Pangilinan J."/>
            <person name="LaButti K."/>
            <person name="Hainaut M."/>
            <person name="Henrissat B."/>
            <person name="Grigoriev I.V."/>
            <person name="Spatafora J.W."/>
            <person name="Aime M.C."/>
        </authorList>
    </citation>
    <scope>NUCLEOTIDE SEQUENCE [LARGE SCALE GENOMIC DNA]</scope>
    <source>
        <strain evidence="8 9">MCA 5214</strain>
    </source>
</reference>
<dbReference type="InterPro" id="IPR038973">
    <property type="entry name" value="MutL/Mlh/Pms-like"/>
</dbReference>
<dbReference type="OrthoDB" id="10263226at2759"/>
<keyword evidence="4" id="KW-0234">DNA repair</keyword>
<evidence type="ECO:0000256" key="6">
    <source>
        <dbReference type="SAM" id="MobiDB-lite"/>
    </source>
</evidence>
<dbReference type="InterPro" id="IPR014721">
    <property type="entry name" value="Ribsml_uS5_D2-typ_fold_subgr"/>
</dbReference>
<dbReference type="CDD" id="cd16926">
    <property type="entry name" value="HATPase_MutL-MLH-PMS-like"/>
    <property type="match status" value="1"/>
</dbReference>
<dbReference type="PANTHER" id="PTHR10073">
    <property type="entry name" value="DNA MISMATCH REPAIR PROTEIN MLH, PMS, MUTL"/>
    <property type="match status" value="1"/>
</dbReference>
<dbReference type="RefSeq" id="XP_025362566.1">
    <property type="nucleotide sequence ID" value="XM_025505975.1"/>
</dbReference>
<dbReference type="EMBL" id="KZ819666">
    <property type="protein sequence ID" value="PWN27954.1"/>
    <property type="molecule type" value="Genomic_DNA"/>
</dbReference>
<dbReference type="GeneID" id="37027798"/>
<evidence type="ECO:0000259" key="7">
    <source>
        <dbReference type="SMART" id="SM01340"/>
    </source>
</evidence>
<dbReference type="GO" id="GO:0061982">
    <property type="term" value="P:meiosis I cell cycle process"/>
    <property type="evidence" value="ECO:0007669"/>
    <property type="project" value="UniProtKB-ARBA"/>
</dbReference>
<dbReference type="FunFam" id="3.30.565.10:FF:000109">
    <property type="entry name" value="Related to MLH1-DNA mismatch repair protein"/>
    <property type="match status" value="1"/>
</dbReference>
<feature type="domain" description="DNA mismatch repair protein S5" evidence="7">
    <location>
        <begin position="239"/>
        <end position="359"/>
    </location>
</feature>
<dbReference type="Pfam" id="PF01119">
    <property type="entry name" value="DNA_mis_repair"/>
    <property type="match status" value="1"/>
</dbReference>
<dbReference type="Pfam" id="PF13589">
    <property type="entry name" value="HATPase_c_3"/>
    <property type="match status" value="1"/>
</dbReference>
<dbReference type="SMART" id="SM01340">
    <property type="entry name" value="DNA_mis_repair"/>
    <property type="match status" value="1"/>
</dbReference>
<sequence length="756" mass="81549">MGGDDGSGEDVVTHPARPILRLDEAVVNRIAAGEIIHRPANALKELIENSLDAGATLIHITLKEGGLKWLQIRDNGSGIRPGDLPLLCERFATSKLRDFDDLSAMTTFGFRGEALASISFVSASMSVVTKTKQDPLAYKAFYTSGALAPPKPGQSSEPKPCAGSDGTILTAEDLFYNVPQRRRALKSAAEEYNRALDIAAKYALHYGSRGVGFVCKKSGSNATDLSTPSSSATQTMDTIRLLHGTSVARELVHLEPKRNAPLGFTVAGYISGANWSAKRTTFLCFINHRLVDCSALKRSFETLYSAMLPKGGHPWIYLSLEIDPAKVDVNVHPTKREVHFLNEDEIVETVCTYAQDALAGANSTRTFQFTQSILPGATQPGASSTSAQAGPSGAASMRPPAATSQNPQYQVRVDAKTRTLPSMFSQNPNVRQDATSSDPIRVDGEAGDEGNETTVATTSSARFRVDESPCTLSSVLSLRSAIHKQRHGALTDILQNHTFVGVVDLDRGLSLFQHGTKLYLANHDDFIEEAAYQLCLRQFGSVKRTRLDPPLGLEELVRLGVEIEAPRGEGELEELTGGMGRAELVRKITDHLAERGEMLGEYFSLDVRSSGDGEEVAGATIHAIPCLIPGQSDALPAENLPSLLVRLALNVDWDDEQGCFDGFARELGAAHRLGPLALVAGAQHNGAEEASATAMASAEDRVAHLWFPYFAAKRGGFLPPKQLVKPPVVRGAEQQPPAALVQLASLNELYRIFERC</sequence>
<dbReference type="CDD" id="cd03483">
    <property type="entry name" value="MutL_Trans_MLH1"/>
    <property type="match status" value="1"/>
</dbReference>
<dbReference type="Pfam" id="PF16413">
    <property type="entry name" value="Mlh1_C"/>
    <property type="match status" value="1"/>
</dbReference>
<dbReference type="GO" id="GO:0005524">
    <property type="term" value="F:ATP binding"/>
    <property type="evidence" value="ECO:0007669"/>
    <property type="project" value="InterPro"/>
</dbReference>
<dbReference type="PROSITE" id="PS00058">
    <property type="entry name" value="DNA_MISMATCH_REPAIR_1"/>
    <property type="match status" value="1"/>
</dbReference>
<keyword evidence="9" id="KW-1185">Reference proteome</keyword>
<dbReference type="SUPFAM" id="SSF55874">
    <property type="entry name" value="ATPase domain of HSP90 chaperone/DNA topoisomerase II/histidine kinase"/>
    <property type="match status" value="1"/>
</dbReference>
<dbReference type="NCBIfam" id="TIGR00585">
    <property type="entry name" value="mutl"/>
    <property type="match status" value="1"/>
</dbReference>
<dbReference type="GO" id="GO:0030983">
    <property type="term" value="F:mismatched DNA binding"/>
    <property type="evidence" value="ECO:0007669"/>
    <property type="project" value="InterPro"/>
</dbReference>
<dbReference type="STRING" id="1569628.A0A316USI5"/>
<dbReference type="InterPro" id="IPR036890">
    <property type="entry name" value="HATPase_C_sf"/>
</dbReference>
<dbReference type="InterPro" id="IPR014762">
    <property type="entry name" value="DNA_mismatch_repair_CS"/>
</dbReference>
<dbReference type="GO" id="GO:0032389">
    <property type="term" value="C:MutLalpha complex"/>
    <property type="evidence" value="ECO:0007669"/>
    <property type="project" value="TreeGrafter"/>
</dbReference>
<dbReference type="InterPro" id="IPR013507">
    <property type="entry name" value="DNA_mismatch_S5_2-like"/>
</dbReference>
<dbReference type="InterPro" id="IPR002099">
    <property type="entry name" value="MutL/Mlh/PMS"/>
</dbReference>
<dbReference type="SUPFAM" id="SSF54211">
    <property type="entry name" value="Ribosomal protein S5 domain 2-like"/>
    <property type="match status" value="1"/>
</dbReference>
<dbReference type="GO" id="GO:0016887">
    <property type="term" value="F:ATP hydrolysis activity"/>
    <property type="evidence" value="ECO:0007669"/>
    <property type="project" value="InterPro"/>
</dbReference>
<dbReference type="GO" id="GO:0140664">
    <property type="term" value="F:ATP-dependent DNA damage sensor activity"/>
    <property type="evidence" value="ECO:0007669"/>
    <property type="project" value="InterPro"/>
</dbReference>
<gene>
    <name evidence="8" type="ORF">BDZ90DRAFT_231733</name>
</gene>
<dbReference type="GO" id="GO:0006298">
    <property type="term" value="P:mismatch repair"/>
    <property type="evidence" value="ECO:0007669"/>
    <property type="project" value="InterPro"/>
</dbReference>
<dbReference type="Gene3D" id="3.30.230.10">
    <property type="match status" value="1"/>
</dbReference>
<name>A0A316USI5_9BASI</name>
<comment type="subcellular location">
    <subcellularLocation>
        <location evidence="1">Nucleus</location>
    </subcellularLocation>
</comment>
<dbReference type="AlphaFoldDB" id="A0A316USI5"/>
<feature type="compositionally biased region" description="Polar residues" evidence="6">
    <location>
        <begin position="419"/>
        <end position="438"/>
    </location>
</feature>
<keyword evidence="5" id="KW-0539">Nucleus</keyword>
<dbReference type="Gene3D" id="3.30.565.10">
    <property type="entry name" value="Histidine kinase-like ATPase, C-terminal domain"/>
    <property type="match status" value="1"/>
</dbReference>
<feature type="region of interest" description="Disordered" evidence="6">
    <location>
        <begin position="375"/>
        <end position="453"/>
    </location>
</feature>
<keyword evidence="3" id="KW-0227">DNA damage</keyword>
<evidence type="ECO:0000256" key="2">
    <source>
        <dbReference type="ARBA" id="ARBA00006082"/>
    </source>
</evidence>
<dbReference type="FunFam" id="3.30.230.10:FF:000014">
    <property type="entry name" value="DNA mismatch repair protein Mlh1"/>
    <property type="match status" value="1"/>
</dbReference>
<organism evidence="8 9">
    <name type="scientific">Jaminaea rosea</name>
    <dbReference type="NCBI Taxonomy" id="1569628"/>
    <lineage>
        <taxon>Eukaryota</taxon>
        <taxon>Fungi</taxon>
        <taxon>Dikarya</taxon>
        <taxon>Basidiomycota</taxon>
        <taxon>Ustilaginomycotina</taxon>
        <taxon>Exobasidiomycetes</taxon>
        <taxon>Microstromatales</taxon>
        <taxon>Microstromatales incertae sedis</taxon>
        <taxon>Jaminaea</taxon>
    </lineage>
</organism>
<evidence type="ECO:0000256" key="4">
    <source>
        <dbReference type="ARBA" id="ARBA00023204"/>
    </source>
</evidence>
<evidence type="ECO:0000256" key="5">
    <source>
        <dbReference type="ARBA" id="ARBA00023242"/>
    </source>
</evidence>
<dbReference type="InterPro" id="IPR032189">
    <property type="entry name" value="Mlh1_C"/>
</dbReference>
<evidence type="ECO:0000256" key="1">
    <source>
        <dbReference type="ARBA" id="ARBA00004123"/>
    </source>
</evidence>
<proteinExistence type="inferred from homology"/>
<dbReference type="PANTHER" id="PTHR10073:SF12">
    <property type="entry name" value="DNA MISMATCH REPAIR PROTEIN MLH1"/>
    <property type="match status" value="1"/>
</dbReference>
<comment type="similarity">
    <text evidence="2">Belongs to the DNA mismatch repair MutL/HexB family.</text>
</comment>